<protein>
    <submittedName>
        <fullName evidence="1">Uncharacterized protein</fullName>
    </submittedName>
</protein>
<proteinExistence type="predicted"/>
<reference evidence="1" key="1">
    <citation type="submission" date="2018-06" db="EMBL/GenBank/DDBJ databases">
        <authorList>
            <person name="Zhirakovskaya E."/>
        </authorList>
    </citation>
    <scope>NUCLEOTIDE SEQUENCE</scope>
</reference>
<dbReference type="AlphaFoldDB" id="A0A3B0X4C1"/>
<gene>
    <name evidence="1" type="ORF">MNBD_GAMMA08-2821</name>
</gene>
<dbReference type="InterPro" id="IPR036188">
    <property type="entry name" value="FAD/NAD-bd_sf"/>
</dbReference>
<feature type="non-terminal residue" evidence="1">
    <location>
        <position position="1"/>
    </location>
</feature>
<sequence length="69" mass="7827">AKRLKDMHRVYRITDLMVKIFSNNNVALGHLRASALIALDLIAPLRSLMARQSMGLLGRMNKLQRRVGL</sequence>
<dbReference type="Gene3D" id="3.50.50.60">
    <property type="entry name" value="FAD/NAD(P)-binding domain"/>
    <property type="match status" value="1"/>
</dbReference>
<name>A0A3B0X4C1_9ZZZZ</name>
<evidence type="ECO:0000313" key="1">
    <source>
        <dbReference type="EMBL" id="VAW59450.1"/>
    </source>
</evidence>
<dbReference type="EMBL" id="UOFH01000079">
    <property type="protein sequence ID" value="VAW59450.1"/>
    <property type="molecule type" value="Genomic_DNA"/>
</dbReference>
<accession>A0A3B0X4C1</accession>
<organism evidence="1">
    <name type="scientific">hydrothermal vent metagenome</name>
    <dbReference type="NCBI Taxonomy" id="652676"/>
    <lineage>
        <taxon>unclassified sequences</taxon>
        <taxon>metagenomes</taxon>
        <taxon>ecological metagenomes</taxon>
    </lineage>
</organism>